<gene>
    <name evidence="1" type="ORF">OA50_05177</name>
</gene>
<accession>A0A225QM50</accession>
<dbReference type="GeneID" id="66502410"/>
<dbReference type="Proteomes" id="UP000030960">
    <property type="component" value="Unassembled WGS sequence"/>
</dbReference>
<evidence type="ECO:0000313" key="2">
    <source>
        <dbReference type="Proteomes" id="UP000030960"/>
    </source>
</evidence>
<dbReference type="STRING" id="561184.SAMN05216376_111174"/>
<organism evidence="1 2">
    <name type="scientific">Mameliella alba</name>
    <dbReference type="NCBI Taxonomy" id="561184"/>
    <lineage>
        <taxon>Bacteria</taxon>
        <taxon>Pseudomonadati</taxon>
        <taxon>Pseudomonadota</taxon>
        <taxon>Alphaproteobacteria</taxon>
        <taxon>Rhodobacterales</taxon>
        <taxon>Roseobacteraceae</taxon>
        <taxon>Mameliella</taxon>
    </lineage>
</organism>
<reference evidence="1 2" key="1">
    <citation type="submission" date="2014-10" db="EMBL/GenBank/DDBJ databases">
        <title>Genome sequence of Ponticoccus sp. strain UMTAT08 isolated from clonal culture of toxic dinoflagellate Alexandrium tamiyavanichii.</title>
        <authorList>
            <person name="Gan H.Y."/>
            <person name="Muhd D.-D."/>
            <person name="Mohd Noor M.E."/>
            <person name="Yeong Y.S."/>
            <person name="Usup G."/>
        </authorList>
    </citation>
    <scope>NUCLEOTIDE SEQUENCE [LARGE SCALE GENOMIC DNA]</scope>
    <source>
        <strain evidence="1 2">UMTAT08</strain>
    </source>
</reference>
<sequence length="70" mass="7774">MSKELEARLESLREELAAAQGEARDDLMEHLEQAVLGLEGVGAEIPAWAREMVEAHHEDEAEDGFDNMPV</sequence>
<dbReference type="OrthoDB" id="7875626at2"/>
<comment type="caution">
    <text evidence="1">The sequence shown here is derived from an EMBL/GenBank/DDBJ whole genome shotgun (WGS) entry which is preliminary data.</text>
</comment>
<evidence type="ECO:0000313" key="1">
    <source>
        <dbReference type="EMBL" id="KHQ50328.1"/>
    </source>
</evidence>
<accession>A0A225PVG1</accession>
<dbReference type="AlphaFoldDB" id="A0A0B3RUA1"/>
<protein>
    <submittedName>
        <fullName evidence="1">Uncharacterized protein</fullName>
    </submittedName>
</protein>
<keyword evidence="2" id="KW-1185">Reference proteome</keyword>
<dbReference type="EMBL" id="JSUQ01000028">
    <property type="protein sequence ID" value="KHQ50328.1"/>
    <property type="molecule type" value="Genomic_DNA"/>
</dbReference>
<accession>A0A0B3RUA1</accession>
<proteinExistence type="predicted"/>
<name>A0A0B3RUA1_9RHOB</name>
<dbReference type="RefSeq" id="WP_043146419.1">
    <property type="nucleotide sequence ID" value="NZ_AP022337.1"/>
</dbReference>